<name>A0A285PV94_9FIRM</name>
<protein>
    <recommendedName>
        <fullName evidence="4">Glucosyl transferase GtrII</fullName>
    </recommendedName>
</protein>
<dbReference type="AlphaFoldDB" id="A0A285PV94"/>
<feature type="transmembrane region" description="Helical" evidence="1">
    <location>
        <begin position="96"/>
        <end position="117"/>
    </location>
</feature>
<dbReference type="Proteomes" id="UP000217549">
    <property type="component" value="Chromosome I"/>
</dbReference>
<dbReference type="InterPro" id="IPR045691">
    <property type="entry name" value="DUF6056"/>
</dbReference>
<feature type="transmembrane region" description="Helical" evidence="1">
    <location>
        <begin position="156"/>
        <end position="173"/>
    </location>
</feature>
<feature type="transmembrane region" description="Helical" evidence="1">
    <location>
        <begin position="12"/>
        <end position="30"/>
    </location>
</feature>
<feature type="transmembrane region" description="Helical" evidence="1">
    <location>
        <begin position="204"/>
        <end position="223"/>
    </location>
</feature>
<evidence type="ECO:0000256" key="1">
    <source>
        <dbReference type="SAM" id="Phobius"/>
    </source>
</evidence>
<keyword evidence="1" id="KW-0812">Transmembrane</keyword>
<dbReference type="Pfam" id="PF19528">
    <property type="entry name" value="DUF6056"/>
    <property type="match status" value="1"/>
</dbReference>
<dbReference type="RefSeq" id="WP_096241248.1">
    <property type="nucleotide sequence ID" value="NZ_LT907978.1"/>
</dbReference>
<evidence type="ECO:0000313" key="3">
    <source>
        <dbReference type="Proteomes" id="UP000217549"/>
    </source>
</evidence>
<accession>A0A285PV94</accession>
<keyword evidence="3" id="KW-1185">Reference proteome</keyword>
<feature type="transmembrane region" description="Helical" evidence="1">
    <location>
        <begin position="71"/>
        <end position="89"/>
    </location>
</feature>
<feature type="transmembrane region" description="Helical" evidence="1">
    <location>
        <begin position="257"/>
        <end position="278"/>
    </location>
</feature>
<evidence type="ECO:0008006" key="4">
    <source>
        <dbReference type="Google" id="ProtNLM"/>
    </source>
</evidence>
<feature type="transmembrane region" description="Helical" evidence="1">
    <location>
        <begin position="290"/>
        <end position="310"/>
    </location>
</feature>
<feature type="transmembrane region" description="Helical" evidence="1">
    <location>
        <begin position="322"/>
        <end position="346"/>
    </location>
</feature>
<feature type="transmembrane region" description="Helical" evidence="1">
    <location>
        <begin position="353"/>
        <end position="373"/>
    </location>
</feature>
<gene>
    <name evidence="2" type="ORF">EHLA_2960</name>
</gene>
<reference evidence="3" key="1">
    <citation type="submission" date="2017-09" db="EMBL/GenBank/DDBJ databases">
        <authorList>
            <person name="Shetty A S."/>
        </authorList>
    </citation>
    <scope>NUCLEOTIDE SEQUENCE [LARGE SCALE GENOMIC DNA]</scope>
</reference>
<dbReference type="EMBL" id="LT907978">
    <property type="protein sequence ID" value="SOB73514.1"/>
    <property type="molecule type" value="Genomic_DNA"/>
</dbReference>
<keyword evidence="1" id="KW-1133">Transmembrane helix</keyword>
<feature type="transmembrane region" description="Helical" evidence="1">
    <location>
        <begin position="415"/>
        <end position="435"/>
    </location>
</feature>
<feature type="transmembrane region" description="Helical" evidence="1">
    <location>
        <begin position="123"/>
        <end position="144"/>
    </location>
</feature>
<dbReference type="KEGG" id="ehl:EHLA_2960"/>
<organism evidence="2 3">
    <name type="scientific">Anaerobutyricum hallii</name>
    <dbReference type="NCBI Taxonomy" id="39488"/>
    <lineage>
        <taxon>Bacteria</taxon>
        <taxon>Bacillati</taxon>
        <taxon>Bacillota</taxon>
        <taxon>Clostridia</taxon>
        <taxon>Lachnospirales</taxon>
        <taxon>Lachnospiraceae</taxon>
        <taxon>Anaerobutyricum</taxon>
    </lineage>
</organism>
<keyword evidence="1" id="KW-0472">Membrane</keyword>
<feature type="transmembrane region" description="Helical" evidence="1">
    <location>
        <begin position="179"/>
        <end position="197"/>
    </location>
</feature>
<proteinExistence type="predicted"/>
<sequence length="502" mass="57344">MNTKGINFKDIAKYAICFVTMFALSWLFPYTGDDWAWGSQIGLDRLHTWFDNYSGRYVGNLIVLALTRSNLLKSLAMAVAITGIILLLERLIKERWSFYVSIVLLICLPKAVLRQAVVWTAGFSNYVTSIFFTLIYIVYIYWIFDEKPNRNKLRQRILPCIPLVALGMINTLIVENVTLYNVVLGIAIIIYVLFRYHKVLIQHVCYFAGTICGTAYMFSNSVYHSISSNADGYRSVAKGGIISQALKNYFDVIYKEYFMNNIVLNLFILCVCYVIYVNYKKQSVESKNKLGKVLAVCLGIMTCYNAWSLFSYIGLGTVTKQTLLIVIEGSATVAAGISLIIFALIMAIHYTNFWRILFVACSVLCMAAPLFAVNPIGSRCFFPSYVLFVLFAEELCRIVADNFIIVINEKILKRVAVTIVGVGMVFYLCIFASVYRADHQRISYIRDKVSAGEKKIEILHLPYESYIWTPTPNKGEIWEKRYKLFYDIPQNVTLNSVWVYSK</sequence>
<evidence type="ECO:0000313" key="2">
    <source>
        <dbReference type="EMBL" id="SOB73514.1"/>
    </source>
</evidence>